<evidence type="ECO:0000256" key="1">
    <source>
        <dbReference type="ARBA" id="ARBA00022801"/>
    </source>
</evidence>
<keyword evidence="4" id="KW-1185">Reference proteome</keyword>
<proteinExistence type="predicted"/>
<dbReference type="Proteomes" id="UP000051952">
    <property type="component" value="Unassembled WGS sequence"/>
</dbReference>
<dbReference type="PANTHER" id="PTHR48153">
    <property type="entry name" value="UFM1-SPECIFIC PROTEASE 2"/>
    <property type="match status" value="1"/>
</dbReference>
<reference evidence="4" key="1">
    <citation type="submission" date="2015-09" db="EMBL/GenBank/DDBJ databases">
        <authorList>
            <consortium name="Pathogen Informatics"/>
        </authorList>
    </citation>
    <scope>NUCLEOTIDE SEQUENCE [LARGE SCALE GENOMIC DNA]</scope>
    <source>
        <strain evidence="4">Lake Konstanz</strain>
    </source>
</reference>
<dbReference type="AlphaFoldDB" id="A0A0S4KRH5"/>
<dbReference type="Gene3D" id="3.90.70.130">
    <property type="match status" value="1"/>
</dbReference>
<keyword evidence="1" id="KW-0378">Hydrolase</keyword>
<dbReference type="OrthoDB" id="417506at2759"/>
<protein>
    <submittedName>
        <fullName evidence="3">Peptidase, putative</fullName>
    </submittedName>
</protein>
<evidence type="ECO:0000259" key="2">
    <source>
        <dbReference type="Pfam" id="PF07910"/>
    </source>
</evidence>
<dbReference type="EMBL" id="CYKH01002252">
    <property type="protein sequence ID" value="CUI15587.1"/>
    <property type="molecule type" value="Genomic_DNA"/>
</dbReference>
<dbReference type="VEuPathDB" id="TriTrypDB:BSAL_48555"/>
<dbReference type="Pfam" id="PF07910">
    <property type="entry name" value="Peptidase_C78"/>
    <property type="match status" value="1"/>
</dbReference>
<evidence type="ECO:0000313" key="4">
    <source>
        <dbReference type="Proteomes" id="UP000051952"/>
    </source>
</evidence>
<accession>A0A0S4KRH5</accession>
<sequence>MIQLPQTLDARIAALCLEISQSQSGKKATTLPALSLVICNEIVVALAQTEHVEVVMNALCIRRSSLTNRVLYNGLAEDAVKAAELVMCGVKETCVVVPDDEALGTLEKTFPCWATYTIDVADIADPKQCEHHVILRSALGVATGAPVGCSVNLSSTSTNTIDFSKSSVTTTSFDNLLSSLQTRSTAHRGIDILFASSWKADKADVATATAAKVVQVGTSVVPVEDELRGFEHALEVLKDVGRRQPLKTATGKMQVVWPRETLIPVSVACSHEASRRVLHKALCLPNKPRLTSSQAINDLGGICWETRRVAKDSDVPRHGAAWERSLVTSPHVTVSKPVVIEGGTTAIVTGDYDYYHYKIDGFNDDGWGCAYRSLQSVFSWFQYQGLTRHCVPSVTEIQKILARVDYGKESQKNFVGSREWIGSYEVMMVLSDLVPQLECTLKRLESGAQLSQDIEVQRTLVQHFQSGGPPVMIGGSSYAHTIIGIDVNVRSGEVQYLILDPHYSSNATDMKIVKSKGWCAWKNPSKFFEAKAFYNLCIPRVQYADFS</sequence>
<gene>
    <name evidence="3" type="ORF">BSAL_48555</name>
</gene>
<dbReference type="GO" id="GO:0071567">
    <property type="term" value="F:deUFMylase activity"/>
    <property type="evidence" value="ECO:0007669"/>
    <property type="project" value="TreeGrafter"/>
</dbReference>
<dbReference type="InterPro" id="IPR012462">
    <property type="entry name" value="UFSP1/2_DUB_cat"/>
</dbReference>
<dbReference type="PANTHER" id="PTHR48153:SF2">
    <property type="entry name" value="UFM1-SPECIFIC PROTEASE 2"/>
    <property type="match status" value="1"/>
</dbReference>
<organism evidence="3 4">
    <name type="scientific">Bodo saltans</name>
    <name type="common">Flagellated protozoan</name>
    <dbReference type="NCBI Taxonomy" id="75058"/>
    <lineage>
        <taxon>Eukaryota</taxon>
        <taxon>Discoba</taxon>
        <taxon>Euglenozoa</taxon>
        <taxon>Kinetoplastea</taxon>
        <taxon>Metakinetoplastina</taxon>
        <taxon>Eubodonida</taxon>
        <taxon>Bodonidae</taxon>
        <taxon>Bodo</taxon>
    </lineage>
</organism>
<name>A0A0S4KRH5_BODSA</name>
<feature type="domain" description="UFSP1/2/DUB catalytic" evidence="2">
    <location>
        <begin position="344"/>
        <end position="537"/>
    </location>
</feature>
<evidence type="ECO:0000313" key="3">
    <source>
        <dbReference type="EMBL" id="CUI15587.1"/>
    </source>
</evidence>